<evidence type="ECO:0000256" key="4">
    <source>
        <dbReference type="RuleBase" id="RU003733"/>
    </source>
</evidence>
<protein>
    <submittedName>
        <fullName evidence="7">Gluconokinase</fullName>
    </submittedName>
</protein>
<dbReference type="InterPro" id="IPR018484">
    <property type="entry name" value="FGGY_N"/>
</dbReference>
<dbReference type="EMBL" id="WVHT01000004">
    <property type="protein sequence ID" value="MXV51319.1"/>
    <property type="molecule type" value="Genomic_DNA"/>
</dbReference>
<dbReference type="InterPro" id="IPR000577">
    <property type="entry name" value="Carb_kinase_FGGY"/>
</dbReference>
<dbReference type="Gene3D" id="3.30.420.40">
    <property type="match status" value="2"/>
</dbReference>
<feature type="domain" description="Carbohydrate kinase FGGY N-terminal" evidence="5">
    <location>
        <begin position="3"/>
        <end position="244"/>
    </location>
</feature>
<dbReference type="InterPro" id="IPR050406">
    <property type="entry name" value="FGGY_Carb_Kinase"/>
</dbReference>
<dbReference type="PANTHER" id="PTHR43095">
    <property type="entry name" value="SUGAR KINASE"/>
    <property type="match status" value="1"/>
</dbReference>
<dbReference type="InterPro" id="IPR018485">
    <property type="entry name" value="FGGY_C"/>
</dbReference>
<organism evidence="7 8">
    <name type="scientific">Hufsiella arboris</name>
    <dbReference type="NCBI Taxonomy" id="2695275"/>
    <lineage>
        <taxon>Bacteria</taxon>
        <taxon>Pseudomonadati</taxon>
        <taxon>Bacteroidota</taxon>
        <taxon>Sphingobacteriia</taxon>
        <taxon>Sphingobacteriales</taxon>
        <taxon>Sphingobacteriaceae</taxon>
        <taxon>Hufsiella</taxon>
    </lineage>
</organism>
<dbReference type="PROSITE" id="PS00445">
    <property type="entry name" value="FGGY_KINASES_2"/>
    <property type="match status" value="1"/>
</dbReference>
<accession>A0A7K1YB40</accession>
<evidence type="ECO:0000259" key="6">
    <source>
        <dbReference type="Pfam" id="PF02782"/>
    </source>
</evidence>
<dbReference type="GO" id="GO:0016301">
    <property type="term" value="F:kinase activity"/>
    <property type="evidence" value="ECO:0007669"/>
    <property type="project" value="UniProtKB-KW"/>
</dbReference>
<dbReference type="GO" id="GO:0005975">
    <property type="term" value="P:carbohydrate metabolic process"/>
    <property type="evidence" value="ECO:0007669"/>
    <property type="project" value="InterPro"/>
</dbReference>
<keyword evidence="8" id="KW-1185">Reference proteome</keyword>
<dbReference type="PIRSF" id="PIRSF000538">
    <property type="entry name" value="GlpK"/>
    <property type="match status" value="1"/>
</dbReference>
<dbReference type="PANTHER" id="PTHR43095:SF2">
    <property type="entry name" value="GLUCONOKINASE"/>
    <property type="match status" value="1"/>
</dbReference>
<proteinExistence type="inferred from homology"/>
<feature type="domain" description="Carbohydrate kinase FGGY C-terminal" evidence="6">
    <location>
        <begin position="253"/>
        <end position="439"/>
    </location>
</feature>
<sequence>MTYTIGIDIGTGSTKAIAITADGTTIAASQYLYPTKIPEIDANEQDQELVWQAFIDCIRDIALKLNGAPVSICLSSAMHSVIPVDDKGSALSDMITWADNRSSKIAEELRNSQSAEYLYRRTGTPIHAMSPLTKIIWLKRSKPAIFELTAKFISIKEFIWYRLFGVFEIDYSLASATGLFDLENKEWNATALALASIDKSVLSSPVDVFHNRDRLGKSMADLLSISQQTKFIIGASDGCLANLGSQCLSPDVAALTIGTSAAVRITSRKPIFNFRQMTFNYLLDNENFVCGGPVNNGGNVVKWLIRNFLDEDINQNTYAKLFGKIAEVASGSDGLLFLPYIYAERAPIWDSNSCGMYFGIKNRHKTAHFLRAAVEGICFGLRSIIETLEQTQKINQLHVSGGFTHSRVWLQILADVTGKTLVLVDSNDASAVGAAMLGFKLSGDLKDYRDFFKPEKNTVINPDASVTDLYTNLFNIYKDLYPATELSMHNLAKLSNTDQRSNKTQL</sequence>
<evidence type="ECO:0000256" key="1">
    <source>
        <dbReference type="ARBA" id="ARBA00009156"/>
    </source>
</evidence>
<evidence type="ECO:0000313" key="7">
    <source>
        <dbReference type="EMBL" id="MXV51319.1"/>
    </source>
</evidence>
<evidence type="ECO:0000313" key="8">
    <source>
        <dbReference type="Proteomes" id="UP000466586"/>
    </source>
</evidence>
<dbReference type="AlphaFoldDB" id="A0A7K1YB40"/>
<keyword evidence="2 4" id="KW-0808">Transferase</keyword>
<dbReference type="SUPFAM" id="SSF53067">
    <property type="entry name" value="Actin-like ATPase domain"/>
    <property type="match status" value="2"/>
</dbReference>
<name>A0A7K1YB40_9SPHI</name>
<dbReference type="Pfam" id="PF00370">
    <property type="entry name" value="FGGY_N"/>
    <property type="match status" value="1"/>
</dbReference>
<dbReference type="Pfam" id="PF02782">
    <property type="entry name" value="FGGY_C"/>
    <property type="match status" value="1"/>
</dbReference>
<dbReference type="Proteomes" id="UP000466586">
    <property type="component" value="Unassembled WGS sequence"/>
</dbReference>
<dbReference type="CDD" id="cd07770">
    <property type="entry name" value="ASKHA_NBD_FGGY_GntK"/>
    <property type="match status" value="1"/>
</dbReference>
<dbReference type="InterPro" id="IPR043129">
    <property type="entry name" value="ATPase_NBD"/>
</dbReference>
<gene>
    <name evidence="7" type="ORF">GS399_10095</name>
</gene>
<evidence type="ECO:0000256" key="3">
    <source>
        <dbReference type="ARBA" id="ARBA00022777"/>
    </source>
</evidence>
<dbReference type="GO" id="GO:0016773">
    <property type="term" value="F:phosphotransferase activity, alcohol group as acceptor"/>
    <property type="evidence" value="ECO:0007669"/>
    <property type="project" value="InterPro"/>
</dbReference>
<evidence type="ECO:0000259" key="5">
    <source>
        <dbReference type="Pfam" id="PF00370"/>
    </source>
</evidence>
<keyword evidence="3 4" id="KW-0418">Kinase</keyword>
<evidence type="ECO:0000256" key="2">
    <source>
        <dbReference type="ARBA" id="ARBA00022679"/>
    </source>
</evidence>
<dbReference type="RefSeq" id="WP_160844498.1">
    <property type="nucleotide sequence ID" value="NZ_WVHT01000004.1"/>
</dbReference>
<reference evidence="7 8" key="1">
    <citation type="submission" date="2019-11" db="EMBL/GenBank/DDBJ databases">
        <title>Pedobacter sp. HMF7647 Genome sequencing and assembly.</title>
        <authorList>
            <person name="Kang H."/>
            <person name="Kim H."/>
            <person name="Joh K."/>
        </authorList>
    </citation>
    <scope>NUCLEOTIDE SEQUENCE [LARGE SCALE GENOMIC DNA]</scope>
    <source>
        <strain evidence="7 8">HMF7647</strain>
    </source>
</reference>
<dbReference type="InterPro" id="IPR018483">
    <property type="entry name" value="Carb_kinase_FGGY_CS"/>
</dbReference>
<comment type="caution">
    <text evidence="7">The sequence shown here is derived from an EMBL/GenBank/DDBJ whole genome shotgun (WGS) entry which is preliminary data.</text>
</comment>
<comment type="similarity">
    <text evidence="1 4">Belongs to the FGGY kinase family.</text>
</comment>